<dbReference type="EMBL" id="JBFXLR010000110">
    <property type="protein sequence ID" value="KAL2836710.1"/>
    <property type="molecule type" value="Genomic_DNA"/>
</dbReference>
<gene>
    <name evidence="2" type="ORF">BJX68DRAFT_273407</name>
</gene>
<evidence type="ECO:0008006" key="4">
    <source>
        <dbReference type="Google" id="ProtNLM"/>
    </source>
</evidence>
<feature type="transmembrane region" description="Helical" evidence="1">
    <location>
        <begin position="243"/>
        <end position="264"/>
    </location>
</feature>
<comment type="caution">
    <text evidence="2">The sequence shown here is derived from an EMBL/GenBank/DDBJ whole genome shotgun (WGS) entry which is preliminary data.</text>
</comment>
<organism evidence="2 3">
    <name type="scientific">Aspergillus pseudodeflectus</name>
    <dbReference type="NCBI Taxonomy" id="176178"/>
    <lineage>
        <taxon>Eukaryota</taxon>
        <taxon>Fungi</taxon>
        <taxon>Dikarya</taxon>
        <taxon>Ascomycota</taxon>
        <taxon>Pezizomycotina</taxon>
        <taxon>Eurotiomycetes</taxon>
        <taxon>Eurotiomycetidae</taxon>
        <taxon>Eurotiales</taxon>
        <taxon>Aspergillaceae</taxon>
        <taxon>Aspergillus</taxon>
        <taxon>Aspergillus subgen. Nidulantes</taxon>
    </lineage>
</organism>
<accession>A0ABR4J9G6</accession>
<reference evidence="2 3" key="1">
    <citation type="submission" date="2024-07" db="EMBL/GenBank/DDBJ databases">
        <title>Section-level genome sequencing and comparative genomics of Aspergillus sections Usti and Cavernicolus.</title>
        <authorList>
            <consortium name="Lawrence Berkeley National Laboratory"/>
            <person name="Nybo J.L."/>
            <person name="Vesth T.C."/>
            <person name="Theobald S."/>
            <person name="Frisvad J.C."/>
            <person name="Larsen T.O."/>
            <person name="Kjaerboelling I."/>
            <person name="Rothschild-Mancinelli K."/>
            <person name="Lyhne E.K."/>
            <person name="Kogle M.E."/>
            <person name="Barry K."/>
            <person name="Clum A."/>
            <person name="Na H."/>
            <person name="Ledsgaard L."/>
            <person name="Lin J."/>
            <person name="Lipzen A."/>
            <person name="Kuo A."/>
            <person name="Riley R."/>
            <person name="Mondo S."/>
            <person name="LaButti K."/>
            <person name="Haridas S."/>
            <person name="Pangalinan J."/>
            <person name="Salamov A.A."/>
            <person name="Simmons B.A."/>
            <person name="Magnuson J.K."/>
            <person name="Chen J."/>
            <person name="Drula E."/>
            <person name="Henrissat B."/>
            <person name="Wiebenga A."/>
            <person name="Lubbers R.J."/>
            <person name="Gomes A.C."/>
            <person name="Macurrencykelacurrency M.R."/>
            <person name="Stajich J."/>
            <person name="Grigoriev I.V."/>
            <person name="Mortensen U.H."/>
            <person name="De vries R.P."/>
            <person name="Baker S.E."/>
            <person name="Andersen M.R."/>
        </authorList>
    </citation>
    <scope>NUCLEOTIDE SEQUENCE [LARGE SCALE GENOMIC DNA]</scope>
    <source>
        <strain evidence="2 3">CBS 756.74</strain>
    </source>
</reference>
<keyword evidence="1" id="KW-0472">Membrane</keyword>
<sequence>MSLDKIRKVGFSEEFPVGEGRLRTFERIAKERIIPPRGAWAYKVESHRFAVVGIQTINVSASSKTQSRSRGIWLMLDKYMQRVKRTTSLAPNSRVCCLVNESCLSNGLCYGSPYNLAYRGACTDREWPENECPHVCYTEVSTSFADIRPGPGNPRGFATRGPSGWVTEICEWNLSTFRWPPARVLVAQLVNVSASAAETGTATRTVTVTASSSASANPDSNTDANLATAIGGRRDCSDTERRFGAGLGLGLGIPLVAVSIALVMSRVRAKRTMTGAGVVNPAGVFGPQNIYPI</sequence>
<name>A0ABR4J9G6_9EURO</name>
<protein>
    <recommendedName>
        <fullName evidence="4">ShKT domain-containing protein</fullName>
    </recommendedName>
</protein>
<keyword evidence="3" id="KW-1185">Reference proteome</keyword>
<dbReference type="RefSeq" id="XP_070892211.1">
    <property type="nucleotide sequence ID" value="XM_071047454.1"/>
</dbReference>
<dbReference type="GeneID" id="98162618"/>
<evidence type="ECO:0000256" key="1">
    <source>
        <dbReference type="SAM" id="Phobius"/>
    </source>
</evidence>
<dbReference type="Proteomes" id="UP001610444">
    <property type="component" value="Unassembled WGS sequence"/>
</dbReference>
<proteinExistence type="predicted"/>
<keyword evidence="1" id="KW-1133">Transmembrane helix</keyword>
<keyword evidence="1" id="KW-0812">Transmembrane</keyword>
<evidence type="ECO:0000313" key="2">
    <source>
        <dbReference type="EMBL" id="KAL2836710.1"/>
    </source>
</evidence>
<evidence type="ECO:0000313" key="3">
    <source>
        <dbReference type="Proteomes" id="UP001610444"/>
    </source>
</evidence>